<dbReference type="PANTHER" id="PTHR38340">
    <property type="entry name" value="S-LAYER PROTEIN"/>
    <property type="match status" value="1"/>
</dbReference>
<organism evidence="4 5">
    <name type="scientific">Actinoplanes missouriensis (strain ATCC 14538 / DSM 43046 / CBS 188.64 / JCM 3121 / NBRC 102363 / NCIMB 12654 / NRRL B-3342 / UNCC 431)</name>
    <dbReference type="NCBI Taxonomy" id="512565"/>
    <lineage>
        <taxon>Bacteria</taxon>
        <taxon>Bacillati</taxon>
        <taxon>Actinomycetota</taxon>
        <taxon>Actinomycetes</taxon>
        <taxon>Micromonosporales</taxon>
        <taxon>Micromonosporaceae</taxon>
        <taxon>Actinoplanes</taxon>
    </lineage>
</organism>
<accession>I0HE33</accession>
<dbReference type="KEGG" id="ams:AMIS_60500"/>
<dbReference type="EMBL" id="AP012319">
    <property type="protein sequence ID" value="BAL91270.1"/>
    <property type="molecule type" value="Genomic_DNA"/>
</dbReference>
<dbReference type="InterPro" id="IPR018511">
    <property type="entry name" value="Hemolysin-typ_Ca-bd_CS"/>
</dbReference>
<dbReference type="PRINTS" id="PR00313">
    <property type="entry name" value="CABNDNGRPT"/>
</dbReference>
<dbReference type="SUPFAM" id="SSF51120">
    <property type="entry name" value="beta-Roll"/>
    <property type="match status" value="3"/>
</dbReference>
<proteinExistence type="predicted"/>
<sequence length="406" mass="42280">MYALLISGDVHMANNRWPVRAGLSLLAMLGVGVVAAPVQAAATVRGTARAGTSTVTFEAGTATNKVVITRSGRTVTIDDRVEIRPGKNCKRVKGDKTKVRCKTKKAPKKVVVDVYDRNDTVTNKSDLRMDADGGAGNDKLVGGPKADILYGDDIFTRYKNGNDRVYGGGGDDEIFGGEGSDYLSAGDGNDVVTADAVCECYGPRRPGNDTLLGGNGEDLLAGMGGNDRLSGGAGRDSLFGQAGRDRIEGGAGDDEIQGDDSDKGAAADVLLGGSGFDRVVYHGYSRGVVVDLDGVADDGVPGERDNVGADVEYLYGSSKNDRLTGNAKANKIDGMEGDDVIHGGGGNDELNGVQGRNKLYGGAGNDTLDSFSDNKGSLLDGGIGTDKCWYGTRDTVTGCEDTYQQY</sequence>
<dbReference type="Gene3D" id="2.150.10.10">
    <property type="entry name" value="Serralysin-like metalloprotease, C-terminal"/>
    <property type="match status" value="3"/>
</dbReference>
<name>I0HE33_ACTM4</name>
<feature type="region of interest" description="Disordered" evidence="3">
    <location>
        <begin position="240"/>
        <end position="261"/>
    </location>
</feature>
<evidence type="ECO:0000313" key="5">
    <source>
        <dbReference type="Proteomes" id="UP000007882"/>
    </source>
</evidence>
<dbReference type="InterPro" id="IPR011049">
    <property type="entry name" value="Serralysin-like_metalloprot_C"/>
</dbReference>
<evidence type="ECO:0000256" key="1">
    <source>
        <dbReference type="ARBA" id="ARBA00004613"/>
    </source>
</evidence>
<keyword evidence="2" id="KW-0964">Secreted</keyword>
<dbReference type="STRING" id="512565.AMIS_60500"/>
<dbReference type="HOGENOM" id="CLU_042624_0_0_11"/>
<evidence type="ECO:0000313" key="4">
    <source>
        <dbReference type="EMBL" id="BAL91270.1"/>
    </source>
</evidence>
<gene>
    <name evidence="4" type="ordered locus">AMIS_60500</name>
</gene>
<evidence type="ECO:0008006" key="6">
    <source>
        <dbReference type="Google" id="ProtNLM"/>
    </source>
</evidence>
<dbReference type="PATRIC" id="fig|512565.3.peg.6045"/>
<dbReference type="PROSITE" id="PS00330">
    <property type="entry name" value="HEMOLYSIN_CALCIUM"/>
    <property type="match status" value="2"/>
</dbReference>
<dbReference type="GO" id="GO:0005576">
    <property type="term" value="C:extracellular region"/>
    <property type="evidence" value="ECO:0007669"/>
    <property type="project" value="UniProtKB-SubCell"/>
</dbReference>
<dbReference type="PANTHER" id="PTHR38340:SF1">
    <property type="entry name" value="S-LAYER PROTEIN"/>
    <property type="match status" value="1"/>
</dbReference>
<dbReference type="AlphaFoldDB" id="I0HE33"/>
<evidence type="ECO:0000256" key="3">
    <source>
        <dbReference type="SAM" id="MobiDB-lite"/>
    </source>
</evidence>
<reference evidence="4 5" key="1">
    <citation type="submission" date="2012-02" db="EMBL/GenBank/DDBJ databases">
        <title>Complete genome sequence of Actinoplanes missouriensis 431 (= NBRC 102363).</title>
        <authorList>
            <person name="Ohnishi Y."/>
            <person name="Ishikawa J."/>
            <person name="Sekine M."/>
            <person name="Hosoyama A."/>
            <person name="Harada T."/>
            <person name="Narita H."/>
            <person name="Hata T."/>
            <person name="Konno Y."/>
            <person name="Tutikane K."/>
            <person name="Fujita N."/>
            <person name="Horinouchi S."/>
            <person name="Hayakawa M."/>
        </authorList>
    </citation>
    <scope>NUCLEOTIDE SEQUENCE [LARGE SCALE GENOMIC DNA]</scope>
    <source>
        <strain evidence="5">ATCC 14538 / DSM 43046 / CBS 188.64 / JCM 3121 / NBRC 102363 / NCIMB 12654 / NRRL B-3342 / UNCC 431</strain>
    </source>
</reference>
<comment type="subcellular location">
    <subcellularLocation>
        <location evidence="1">Secreted</location>
    </subcellularLocation>
</comment>
<dbReference type="GO" id="GO:0005509">
    <property type="term" value="F:calcium ion binding"/>
    <property type="evidence" value="ECO:0007669"/>
    <property type="project" value="InterPro"/>
</dbReference>
<dbReference type="InterPro" id="IPR050557">
    <property type="entry name" value="RTX_toxin/Mannuronan_C5-epim"/>
</dbReference>
<protein>
    <recommendedName>
        <fullName evidence="6">Hemolysin type calcium-binding protein</fullName>
    </recommendedName>
</protein>
<keyword evidence="5" id="KW-1185">Reference proteome</keyword>
<dbReference type="InterPro" id="IPR001343">
    <property type="entry name" value="Hemolysn_Ca-bd"/>
</dbReference>
<dbReference type="Pfam" id="PF00353">
    <property type="entry name" value="HemolysinCabind"/>
    <property type="match status" value="5"/>
</dbReference>
<evidence type="ECO:0000256" key="2">
    <source>
        <dbReference type="ARBA" id="ARBA00022525"/>
    </source>
</evidence>
<dbReference type="Proteomes" id="UP000007882">
    <property type="component" value="Chromosome"/>
</dbReference>
<dbReference type="eggNOG" id="COG2931">
    <property type="taxonomic scope" value="Bacteria"/>
</dbReference>